<sequence length="849" mass="97157">MMNAYNMDSTAPPILFHAACRRKEKEFWETVKTHLTYKGYYDKFPTPRLLREAMDEYRSIHLEPPLDATGKPLPYPAMTSKADIIDREAIETIDAHALGAPRVLAYEDMYKLVKYLTGECNNDVERLRAIFRWIASQNLKQWHDEVSFNRDSAAYYLARIRAKKANHNQLLQRMCSLANIYCVKIRGYVKGVDYGLGQELTECDSTWTAVLVDGAWRLLDVYWATCHRVHSGDSSWELIDDGQSDVSSLASMSSTPRGRLNISKTEYAYNDYYFLTDPEQFIYSHFPVDEKWQLLARPITLEEAKKMALLKRNFFSIGMDIVSHPRYIIECDAGEEQVTFSTPQDVKVNYKYELYVESDSDSAEELHNMSLDRYVFLEKVTKENLLNVKMRFPAAGKFKLKILAKEQEERSFYYTVTYIIDVLAPMENCRPLPKNERGEWGPGLDTQELGLEPITHDTGEVPAEDGKAEVRFGLTKPVEFKHKLVTGDDKELPHSVLQRVENQEAIFNIRVPEEGEYAFNLYAKEEGQSGEFPNVCSYLLKCEEEPEDKASFPDVGGDKLGPTDAFRQFGMQNISIMPALMLAPITGEVTLQFKLSRPAVFIPELLLHNNDGNKTDFSEYTMWDIVNGVATFYITIPRVGMYSLAIRAKPTVQSENFTPIFHSIIDAIIPKKQCLPCPQQSIDWPSDCHVVKPLTGVLAARELIHFEIEFPRAYELVATSGNGSKLLKKNAQGIWEGEVLSGNEDSVVTISVRHSDVDDSHYILTYKVIERDEIVGERLRQLDRYKDAVRRAEAFRDAGKLPKNFDWSKLEDIDEEDLEELENTKSTQTVLTLLSADLQLTSQYLYYGE</sequence>
<evidence type="ECO:0000259" key="1">
    <source>
        <dbReference type="Pfam" id="PF23265"/>
    </source>
</evidence>
<name>A0A9D4K9E6_DREPO</name>
<dbReference type="InterPro" id="IPR056564">
    <property type="entry name" value="Ig-like_KY"/>
</dbReference>
<feature type="domain" description="KY-like immunoglobulin-like" evidence="1">
    <location>
        <begin position="301"/>
        <end position="433"/>
    </location>
</feature>
<dbReference type="AlphaFoldDB" id="A0A9D4K9E6"/>
<evidence type="ECO:0000313" key="3">
    <source>
        <dbReference type="Proteomes" id="UP000828390"/>
    </source>
</evidence>
<reference evidence="2" key="2">
    <citation type="submission" date="2020-11" db="EMBL/GenBank/DDBJ databases">
        <authorList>
            <person name="McCartney M.A."/>
            <person name="Auch B."/>
            <person name="Kono T."/>
            <person name="Mallez S."/>
            <person name="Becker A."/>
            <person name="Gohl D.M."/>
            <person name="Silverstein K.A.T."/>
            <person name="Koren S."/>
            <person name="Bechman K.B."/>
            <person name="Herman A."/>
            <person name="Abrahante J.E."/>
            <person name="Garbe J."/>
        </authorList>
    </citation>
    <scope>NUCLEOTIDE SEQUENCE</scope>
    <source>
        <strain evidence="2">Duluth1</strain>
        <tissue evidence="2">Whole animal</tissue>
    </source>
</reference>
<dbReference type="InterPro" id="IPR053041">
    <property type="entry name" value="Transglut-like_Superfamily_Mod"/>
</dbReference>
<keyword evidence="3" id="KW-1185">Reference proteome</keyword>
<dbReference type="SUPFAM" id="SSF54001">
    <property type="entry name" value="Cysteine proteinases"/>
    <property type="match status" value="1"/>
</dbReference>
<organism evidence="2 3">
    <name type="scientific">Dreissena polymorpha</name>
    <name type="common">Zebra mussel</name>
    <name type="synonym">Mytilus polymorpha</name>
    <dbReference type="NCBI Taxonomy" id="45954"/>
    <lineage>
        <taxon>Eukaryota</taxon>
        <taxon>Metazoa</taxon>
        <taxon>Spiralia</taxon>
        <taxon>Lophotrochozoa</taxon>
        <taxon>Mollusca</taxon>
        <taxon>Bivalvia</taxon>
        <taxon>Autobranchia</taxon>
        <taxon>Heteroconchia</taxon>
        <taxon>Euheterodonta</taxon>
        <taxon>Imparidentia</taxon>
        <taxon>Neoheterodontei</taxon>
        <taxon>Myida</taxon>
        <taxon>Dreissenoidea</taxon>
        <taxon>Dreissenidae</taxon>
        <taxon>Dreissena</taxon>
    </lineage>
</organism>
<accession>A0A9D4K9E6</accession>
<protein>
    <recommendedName>
        <fullName evidence="1">KY-like immunoglobulin-like domain-containing protein</fullName>
    </recommendedName>
</protein>
<dbReference type="Proteomes" id="UP000828390">
    <property type="component" value="Unassembled WGS sequence"/>
</dbReference>
<dbReference type="PANTHER" id="PTHR47020:SF1">
    <property type="entry name" value="HILLARIN"/>
    <property type="match status" value="1"/>
</dbReference>
<dbReference type="InterPro" id="IPR038765">
    <property type="entry name" value="Papain-like_cys_pep_sf"/>
</dbReference>
<dbReference type="EMBL" id="JAIWYP010000004">
    <property type="protein sequence ID" value="KAH3835354.1"/>
    <property type="molecule type" value="Genomic_DNA"/>
</dbReference>
<gene>
    <name evidence="2" type="ORF">DPMN_108705</name>
</gene>
<reference evidence="2" key="1">
    <citation type="journal article" date="2019" name="bioRxiv">
        <title>The Genome of the Zebra Mussel, Dreissena polymorpha: A Resource for Invasive Species Research.</title>
        <authorList>
            <person name="McCartney M.A."/>
            <person name="Auch B."/>
            <person name="Kono T."/>
            <person name="Mallez S."/>
            <person name="Zhang Y."/>
            <person name="Obille A."/>
            <person name="Becker A."/>
            <person name="Abrahante J.E."/>
            <person name="Garbe J."/>
            <person name="Badalamenti J.P."/>
            <person name="Herman A."/>
            <person name="Mangelson H."/>
            <person name="Liachko I."/>
            <person name="Sullivan S."/>
            <person name="Sone E.D."/>
            <person name="Koren S."/>
            <person name="Silverstein K.A.T."/>
            <person name="Beckman K.B."/>
            <person name="Gohl D.M."/>
        </authorList>
    </citation>
    <scope>NUCLEOTIDE SEQUENCE</scope>
    <source>
        <strain evidence="2">Duluth1</strain>
        <tissue evidence="2">Whole animal</tissue>
    </source>
</reference>
<dbReference type="Pfam" id="PF23265">
    <property type="entry name" value="Ig-like_KY"/>
    <property type="match status" value="3"/>
</dbReference>
<proteinExistence type="predicted"/>
<comment type="caution">
    <text evidence="2">The sequence shown here is derived from an EMBL/GenBank/DDBJ whole genome shotgun (WGS) entry which is preliminary data.</text>
</comment>
<evidence type="ECO:0000313" key="2">
    <source>
        <dbReference type="EMBL" id="KAH3835354.1"/>
    </source>
</evidence>
<feature type="domain" description="KY-like immunoglobulin-like" evidence="1">
    <location>
        <begin position="448"/>
        <end position="553"/>
    </location>
</feature>
<feature type="domain" description="KY-like immunoglobulin-like" evidence="1">
    <location>
        <begin position="564"/>
        <end position="678"/>
    </location>
</feature>
<dbReference type="PANTHER" id="PTHR47020">
    <property type="entry name" value="HILLARIN"/>
    <property type="match status" value="1"/>
</dbReference>